<organism evidence="2 3">
    <name type="scientific">Meloidogyne enterolobii</name>
    <name type="common">Root-knot nematode worm</name>
    <name type="synonym">Meloidogyne mayaguensis</name>
    <dbReference type="NCBI Taxonomy" id="390850"/>
    <lineage>
        <taxon>Eukaryota</taxon>
        <taxon>Metazoa</taxon>
        <taxon>Ecdysozoa</taxon>
        <taxon>Nematoda</taxon>
        <taxon>Chromadorea</taxon>
        <taxon>Rhabditida</taxon>
        <taxon>Tylenchina</taxon>
        <taxon>Tylenchomorpha</taxon>
        <taxon>Tylenchoidea</taxon>
        <taxon>Meloidogynidae</taxon>
        <taxon>Meloidogyninae</taxon>
        <taxon>Meloidogyne</taxon>
    </lineage>
</organism>
<dbReference type="Pfam" id="PF15481">
    <property type="entry name" value="CPG4"/>
    <property type="match status" value="1"/>
</dbReference>
<evidence type="ECO:0000313" key="3">
    <source>
        <dbReference type="Proteomes" id="UP000580250"/>
    </source>
</evidence>
<accession>A0A6V7XGZ5</accession>
<gene>
    <name evidence="2" type="ORF">MENT_LOCUS51948</name>
</gene>
<dbReference type="AlphaFoldDB" id="A0A6V7XGZ5"/>
<dbReference type="OrthoDB" id="5826574at2759"/>
<dbReference type="InterPro" id="IPR029153">
    <property type="entry name" value="CPG4"/>
</dbReference>
<evidence type="ECO:0000313" key="2">
    <source>
        <dbReference type="EMBL" id="CAD2198620.1"/>
    </source>
</evidence>
<dbReference type="Proteomes" id="UP000580250">
    <property type="component" value="Unassembled WGS sequence"/>
</dbReference>
<protein>
    <recommendedName>
        <fullName evidence="1">Chondroitin proteoglycan 4 domain-containing protein</fullName>
    </recommendedName>
</protein>
<evidence type="ECO:0000259" key="1">
    <source>
        <dbReference type="Pfam" id="PF15481"/>
    </source>
</evidence>
<dbReference type="EMBL" id="CAJEWN010001582">
    <property type="protein sequence ID" value="CAD2198620.1"/>
    <property type="molecule type" value="Genomic_DNA"/>
</dbReference>
<reference evidence="2 3" key="1">
    <citation type="submission" date="2020-08" db="EMBL/GenBank/DDBJ databases">
        <authorList>
            <person name="Koutsovoulos G."/>
            <person name="Danchin GJ E."/>
        </authorList>
    </citation>
    <scope>NUCLEOTIDE SEQUENCE [LARGE SCALE GENOMIC DNA]</scope>
</reference>
<name>A0A6V7XGZ5_MELEN</name>
<sequence>MPKSPCPQLLVFYFVFPTFYNELIKLFVGSLSPCLQRCMEPMATIEKSISNMYRNYEKVCEKLDKSAHCSQKCSLQDQSAFFQYTTFYRIHCIDFEEELESVLPCLREAAYKADIVCREKCVAKQPAEKQMNKEERQKQLCKNVECATICYVNQLSNSCPSAKQVLIKLNVRIANEMRRLTKDEDFEKLSSQCQRVHLGEYLQKRLIESTK</sequence>
<comment type="caution">
    <text evidence="2">The sequence shown here is derived from an EMBL/GenBank/DDBJ whole genome shotgun (WGS) entry which is preliminary data.</text>
</comment>
<proteinExistence type="predicted"/>
<feature type="domain" description="Chondroitin proteoglycan 4" evidence="1">
    <location>
        <begin position="34"/>
        <end position="122"/>
    </location>
</feature>